<sequence length="139" mass="16128">MECMAAVALIFNRDKFLLIKRAEQDGDPWSGQMALPGGHRERNESCEQAAIRETMEEVGLPITVKRSLGIYHTLNGNVSVEAYECFSTETAIHPDNEISKYFWATREELMHKNETYKFRDYIVFGLTYRILYDYFSSNP</sequence>
<proteinExistence type="predicted"/>
<dbReference type="STRING" id="74969.FAD_1405"/>
<dbReference type="AlphaFoldDB" id="A0A1V0N593"/>
<dbReference type="InterPro" id="IPR045121">
    <property type="entry name" value="CoAse"/>
</dbReference>
<dbReference type="GO" id="GO:0010945">
    <property type="term" value="F:coenzyme A diphosphatase activity"/>
    <property type="evidence" value="ECO:0007669"/>
    <property type="project" value="InterPro"/>
</dbReference>
<dbReference type="SUPFAM" id="SSF55811">
    <property type="entry name" value="Nudix"/>
    <property type="match status" value="1"/>
</dbReference>
<keyword evidence="1 3" id="KW-0378">Hydrolase</keyword>
<evidence type="ECO:0000259" key="2">
    <source>
        <dbReference type="PROSITE" id="PS51462"/>
    </source>
</evidence>
<dbReference type="CDD" id="cd03426">
    <property type="entry name" value="NUDIX_CoAse_Nudt7"/>
    <property type="match status" value="1"/>
</dbReference>
<dbReference type="InterPro" id="IPR015797">
    <property type="entry name" value="NUDIX_hydrolase-like_dom_sf"/>
</dbReference>
<dbReference type="Proteomes" id="UP000192050">
    <property type="component" value="Chromosome"/>
</dbReference>
<dbReference type="Pfam" id="PF00293">
    <property type="entry name" value="NUDIX"/>
    <property type="match status" value="1"/>
</dbReference>
<dbReference type="GeneID" id="31676897"/>
<dbReference type="PANTHER" id="PTHR43736:SF1">
    <property type="entry name" value="DIHYDRONEOPTERIN TRIPHOSPHATE DIPHOSPHATASE"/>
    <property type="match status" value="1"/>
</dbReference>
<dbReference type="InterPro" id="IPR000086">
    <property type="entry name" value="NUDIX_hydrolase_dom"/>
</dbReference>
<protein>
    <submittedName>
        <fullName evidence="3">NUDIX hydrolase</fullName>
    </submittedName>
</protein>
<dbReference type="Gene3D" id="3.90.79.10">
    <property type="entry name" value="Nucleoside Triphosphate Pyrophosphohydrolase"/>
    <property type="match status" value="1"/>
</dbReference>
<dbReference type="PROSITE" id="PS51462">
    <property type="entry name" value="NUDIX"/>
    <property type="match status" value="1"/>
</dbReference>
<dbReference type="GeneID" id="16024642"/>
<feature type="domain" description="Nudix hydrolase" evidence="2">
    <location>
        <begin position="1"/>
        <end position="126"/>
    </location>
</feature>
<name>A0A1V0N593_9ARCH</name>
<dbReference type="RefSeq" id="WP_009886516.1">
    <property type="nucleotide sequence ID" value="NZ_CP015363.1"/>
</dbReference>
<dbReference type="KEGG" id="fai:FAD_1405"/>
<organism evidence="3 4">
    <name type="scientific">Ferroplasma acidiphilum</name>
    <dbReference type="NCBI Taxonomy" id="74969"/>
    <lineage>
        <taxon>Archaea</taxon>
        <taxon>Methanobacteriati</taxon>
        <taxon>Thermoplasmatota</taxon>
        <taxon>Thermoplasmata</taxon>
        <taxon>Thermoplasmatales</taxon>
        <taxon>Ferroplasmaceae</taxon>
        <taxon>Ferroplasma</taxon>
    </lineage>
</organism>
<evidence type="ECO:0000313" key="4">
    <source>
        <dbReference type="Proteomes" id="UP000192050"/>
    </source>
</evidence>
<evidence type="ECO:0000256" key="1">
    <source>
        <dbReference type="ARBA" id="ARBA00022801"/>
    </source>
</evidence>
<gene>
    <name evidence="3" type="ORF">FAD_1405</name>
</gene>
<keyword evidence="4" id="KW-1185">Reference proteome</keyword>
<dbReference type="OrthoDB" id="40462at2157"/>
<accession>A0A1V0N593</accession>
<dbReference type="PROSITE" id="PS00893">
    <property type="entry name" value="NUDIX_BOX"/>
    <property type="match status" value="1"/>
</dbReference>
<evidence type="ECO:0000313" key="3">
    <source>
        <dbReference type="EMBL" id="ARD85265.1"/>
    </source>
</evidence>
<dbReference type="PANTHER" id="PTHR43736">
    <property type="entry name" value="ADP-RIBOSE PYROPHOSPHATASE"/>
    <property type="match status" value="1"/>
</dbReference>
<dbReference type="EMBL" id="CP015363">
    <property type="protein sequence ID" value="ARD85265.1"/>
    <property type="molecule type" value="Genomic_DNA"/>
</dbReference>
<dbReference type="InterPro" id="IPR020084">
    <property type="entry name" value="NUDIX_hydrolase_CS"/>
</dbReference>
<reference evidence="3 4" key="1">
    <citation type="submission" date="2011-10" db="EMBL/GenBank/DDBJ databases">
        <title>Metabolic and evolutionary patterns in the extreme acidophile Ferroplasma acidiphilum.</title>
        <authorList>
            <person name="Golyshina O.V."/>
            <person name="Kozyavkin S.A."/>
            <person name="Tatusov R.L."/>
            <person name="Slesarev A.I."/>
            <person name="Golyshin P.N."/>
        </authorList>
    </citation>
    <scope>NUCLEOTIDE SEQUENCE [LARGE SCALE GENOMIC DNA]</scope>
    <source>
        <strain evidence="4">Y</strain>
    </source>
</reference>